<keyword evidence="6" id="KW-0411">Iron-sulfur</keyword>
<evidence type="ECO:0000256" key="2">
    <source>
        <dbReference type="ARBA" id="ARBA00022485"/>
    </source>
</evidence>
<dbReference type="Gene3D" id="3.80.30.20">
    <property type="entry name" value="tm_1862 like domain"/>
    <property type="match status" value="1"/>
</dbReference>
<keyword evidence="2" id="KW-0004">4Fe-4S</keyword>
<dbReference type="Pfam" id="PF16199">
    <property type="entry name" value="Radical_SAM_C"/>
    <property type="match status" value="1"/>
</dbReference>
<dbReference type="InterPro" id="IPR007197">
    <property type="entry name" value="rSAM"/>
</dbReference>
<keyword evidence="5" id="KW-0408">Iron</keyword>
<dbReference type="EMBL" id="JAJEPV010000037">
    <property type="protein sequence ID" value="MCC2120600.1"/>
    <property type="molecule type" value="Genomic_DNA"/>
</dbReference>
<dbReference type="InterPro" id="IPR058240">
    <property type="entry name" value="rSAM_sf"/>
</dbReference>
<dbReference type="Pfam" id="PF04055">
    <property type="entry name" value="Radical_SAM"/>
    <property type="match status" value="1"/>
</dbReference>
<dbReference type="Proteomes" id="UP001197795">
    <property type="component" value="Unassembled WGS sequence"/>
</dbReference>
<evidence type="ECO:0000256" key="6">
    <source>
        <dbReference type="ARBA" id="ARBA00023014"/>
    </source>
</evidence>
<sequence>MCSDSIVRDWHGKPYYSLDSYCKNMFHHKCYKIALNARMSCPNRDGTLDTRGCIFCSSGGSGDFAVDIAGKTMEEQIAEGMAKFGDKVTGHDLIAYFQAYTNTYAPLPYLEEVYRSALSHPKVCGISIATRPDCLGPEVLALLAKLKGEYPDKFLWIELGLQTIHEETAHYIRRGYPLSCFEKACTKLKTLKIPFIVHTILGLPGETDRQVLETMKYLNHIAPFGIKLQLLHILKNTDLAKDYEKGIFEALTPEHYLDLLVSCLAHLSPDIVIHRVTGDGPKDLLIAPKWSLDKRKVLNSLHHRMKEQGIRQGDLYEAINKDKH</sequence>
<gene>
    <name evidence="8" type="ORF">LKD75_13555</name>
</gene>
<dbReference type="SMART" id="SM00729">
    <property type="entry name" value="Elp3"/>
    <property type="match status" value="1"/>
</dbReference>
<keyword evidence="9" id="KW-1185">Reference proteome</keyword>
<dbReference type="PANTHER" id="PTHR11135:SF1">
    <property type="entry name" value="PROTEIN YHCC"/>
    <property type="match status" value="1"/>
</dbReference>
<comment type="cofactor">
    <cofactor evidence="1">
        <name>[4Fe-4S] cluster</name>
        <dbReference type="ChEBI" id="CHEBI:49883"/>
    </cofactor>
</comment>
<proteinExistence type="predicted"/>
<evidence type="ECO:0000259" key="7">
    <source>
        <dbReference type="PROSITE" id="PS51918"/>
    </source>
</evidence>
<dbReference type="RefSeq" id="WP_181968607.1">
    <property type="nucleotide sequence ID" value="NZ_JAJEPV010000037.1"/>
</dbReference>
<dbReference type="GO" id="GO:0046872">
    <property type="term" value="F:metal ion binding"/>
    <property type="evidence" value="ECO:0007669"/>
    <property type="project" value="UniProtKB-KW"/>
</dbReference>
<dbReference type="GO" id="GO:0003824">
    <property type="term" value="F:catalytic activity"/>
    <property type="evidence" value="ECO:0007669"/>
    <property type="project" value="InterPro"/>
</dbReference>
<dbReference type="PROSITE" id="PS51918">
    <property type="entry name" value="RADICAL_SAM"/>
    <property type="match status" value="1"/>
</dbReference>
<keyword evidence="3" id="KW-0949">S-adenosyl-L-methionine</keyword>
<dbReference type="SFLD" id="SFLDS00029">
    <property type="entry name" value="Radical_SAM"/>
    <property type="match status" value="1"/>
</dbReference>
<comment type="caution">
    <text evidence="8">The sequence shown here is derived from an EMBL/GenBank/DDBJ whole genome shotgun (WGS) entry which is preliminary data.</text>
</comment>
<dbReference type="PANTHER" id="PTHR11135">
    <property type="entry name" value="HISTONE ACETYLTRANSFERASE-RELATED"/>
    <property type="match status" value="1"/>
</dbReference>
<name>A0AAE3D953_9FIRM</name>
<keyword evidence="4" id="KW-0479">Metal-binding</keyword>
<dbReference type="GO" id="GO:0051539">
    <property type="term" value="F:4 iron, 4 sulfur cluster binding"/>
    <property type="evidence" value="ECO:0007669"/>
    <property type="project" value="UniProtKB-KW"/>
</dbReference>
<dbReference type="InterPro" id="IPR023404">
    <property type="entry name" value="rSAM_horseshoe"/>
</dbReference>
<evidence type="ECO:0000256" key="3">
    <source>
        <dbReference type="ARBA" id="ARBA00022691"/>
    </source>
</evidence>
<dbReference type="AlphaFoldDB" id="A0AAE3D953"/>
<evidence type="ECO:0000256" key="4">
    <source>
        <dbReference type="ARBA" id="ARBA00022723"/>
    </source>
</evidence>
<dbReference type="InterPro" id="IPR005911">
    <property type="entry name" value="YhcC-like"/>
</dbReference>
<dbReference type="NCBIfam" id="TIGR01212">
    <property type="entry name" value="TIGR01212 family radical SAM protein"/>
    <property type="match status" value="1"/>
</dbReference>
<dbReference type="InterPro" id="IPR032432">
    <property type="entry name" value="Radical_SAM_C"/>
</dbReference>
<dbReference type="InterPro" id="IPR006638">
    <property type="entry name" value="Elp3/MiaA/NifB-like_rSAM"/>
</dbReference>
<dbReference type="SUPFAM" id="SSF102114">
    <property type="entry name" value="Radical SAM enzymes"/>
    <property type="match status" value="1"/>
</dbReference>
<accession>A0AAE3D953</accession>
<evidence type="ECO:0000256" key="5">
    <source>
        <dbReference type="ARBA" id="ARBA00023004"/>
    </source>
</evidence>
<dbReference type="InterPro" id="IPR039661">
    <property type="entry name" value="ELP3"/>
</dbReference>
<organism evidence="8 9">
    <name type="scientific">Waltera acetigignens</name>
    <dbReference type="NCBI Taxonomy" id="2981769"/>
    <lineage>
        <taxon>Bacteria</taxon>
        <taxon>Bacillati</taxon>
        <taxon>Bacillota</taxon>
        <taxon>Clostridia</taxon>
        <taxon>Lachnospirales</taxon>
        <taxon>Lachnospiraceae</taxon>
        <taxon>Waltera</taxon>
    </lineage>
</organism>
<feature type="domain" description="Radical SAM core" evidence="7">
    <location>
        <begin position="23"/>
        <end position="270"/>
    </location>
</feature>
<evidence type="ECO:0000313" key="9">
    <source>
        <dbReference type="Proteomes" id="UP001197795"/>
    </source>
</evidence>
<reference evidence="8 9" key="1">
    <citation type="submission" date="2021-10" db="EMBL/GenBank/DDBJ databases">
        <title>Anaerobic single-cell dispensing facilitates the cultivation of human gut bacteria.</title>
        <authorList>
            <person name="Afrizal A."/>
        </authorList>
    </citation>
    <scope>NUCLEOTIDE SEQUENCE [LARGE SCALE GENOMIC DNA]</scope>
    <source>
        <strain evidence="8 9">CLA-AA-H273</strain>
    </source>
</reference>
<evidence type="ECO:0000256" key="1">
    <source>
        <dbReference type="ARBA" id="ARBA00001966"/>
    </source>
</evidence>
<dbReference type="SFLD" id="SFLDG01091">
    <property type="entry name" value="uncharacterized_CHP01210-like"/>
    <property type="match status" value="1"/>
</dbReference>
<protein>
    <submittedName>
        <fullName evidence="8">TIGR01212 family radical SAM protein</fullName>
    </submittedName>
</protein>
<dbReference type="SFLD" id="SFLDG01086">
    <property type="entry name" value="elongater_protein-like"/>
    <property type="match status" value="1"/>
</dbReference>
<evidence type="ECO:0000313" key="8">
    <source>
        <dbReference type="EMBL" id="MCC2120600.1"/>
    </source>
</evidence>